<dbReference type="Gramene" id="ERN09204">
    <property type="protein sequence ID" value="ERN09204"/>
    <property type="gene ID" value="AMTR_s00014p00249590"/>
</dbReference>
<accession>W1PN52</accession>
<dbReference type="EMBL" id="KI393051">
    <property type="protein sequence ID" value="ERN09204.1"/>
    <property type="molecule type" value="Genomic_DNA"/>
</dbReference>
<evidence type="ECO:0000313" key="6">
    <source>
        <dbReference type="EMBL" id="ERN09204.1"/>
    </source>
</evidence>
<dbReference type="AlphaFoldDB" id="W1PN52"/>
<keyword evidence="4" id="KW-0456">Lyase</keyword>
<dbReference type="SUPFAM" id="SSF110581">
    <property type="entry name" value="Indigoidine synthase A-like"/>
    <property type="match status" value="1"/>
</dbReference>
<evidence type="ECO:0000256" key="4">
    <source>
        <dbReference type="ARBA" id="ARBA00023239"/>
    </source>
</evidence>
<dbReference type="eggNOG" id="KOG3009">
    <property type="taxonomic scope" value="Eukaryota"/>
</dbReference>
<evidence type="ECO:0000256" key="1">
    <source>
        <dbReference type="ARBA" id="ARBA00022723"/>
    </source>
</evidence>
<dbReference type="PANTHER" id="PTHR42909:SF1">
    <property type="entry name" value="CARBOHYDRATE KINASE PFKB DOMAIN-CONTAINING PROTEIN"/>
    <property type="match status" value="1"/>
</dbReference>
<evidence type="ECO:0008006" key="8">
    <source>
        <dbReference type="Google" id="ProtNLM"/>
    </source>
</evidence>
<keyword evidence="2" id="KW-0378">Hydrolase</keyword>
<dbReference type="GO" id="GO:0046872">
    <property type="term" value="F:metal ion binding"/>
    <property type="evidence" value="ECO:0007669"/>
    <property type="project" value="UniProtKB-KW"/>
</dbReference>
<dbReference type="STRING" id="13333.W1PN52"/>
<gene>
    <name evidence="6" type="ORF">AMTR_s00014p00249590</name>
</gene>
<dbReference type="Pfam" id="PF04227">
    <property type="entry name" value="Indigoidine_A"/>
    <property type="match status" value="1"/>
</dbReference>
<evidence type="ECO:0000256" key="3">
    <source>
        <dbReference type="ARBA" id="ARBA00023211"/>
    </source>
</evidence>
<reference evidence="7" key="1">
    <citation type="journal article" date="2013" name="Science">
        <title>The Amborella genome and the evolution of flowering plants.</title>
        <authorList>
            <consortium name="Amborella Genome Project"/>
        </authorList>
    </citation>
    <scope>NUCLEOTIDE SEQUENCE [LARGE SCALE GENOMIC DNA]</scope>
</reference>
<evidence type="ECO:0000256" key="2">
    <source>
        <dbReference type="ARBA" id="ARBA00022801"/>
    </source>
</evidence>
<keyword evidence="1" id="KW-0479">Metal-binding</keyword>
<keyword evidence="7" id="KW-1185">Reference proteome</keyword>
<dbReference type="HOGENOM" id="CLU_012201_2_2_1"/>
<evidence type="ECO:0000313" key="7">
    <source>
        <dbReference type="Proteomes" id="UP000017836"/>
    </source>
</evidence>
<sequence>MGMVVAPVVRDALSHGDAVVALESTIISHGMPYPQNLETAKQVEQIVKENGAILATIAVLEGAPHIGLNHEELKLLASLGNKAQKTAHRDFPYVQLGFLRARDHGNSP</sequence>
<dbReference type="Proteomes" id="UP000017836">
    <property type="component" value="Unassembled WGS sequence"/>
</dbReference>
<keyword evidence="3" id="KW-0464">Manganese</keyword>
<dbReference type="InterPro" id="IPR022830">
    <property type="entry name" value="Indigdn_synthA-like"/>
</dbReference>
<dbReference type="InterPro" id="IPR007342">
    <property type="entry name" value="PsuG"/>
</dbReference>
<dbReference type="OMA" id="TAMEVEM"/>
<protein>
    <recommendedName>
        <fullName evidence="8">Pseudouridine-5'-phosphate glycosidase</fullName>
    </recommendedName>
</protein>
<dbReference type="GO" id="GO:0004730">
    <property type="term" value="F:pseudouridylate synthase activity"/>
    <property type="evidence" value="ECO:0007669"/>
    <property type="project" value="InterPro"/>
</dbReference>
<dbReference type="GO" id="GO:0016798">
    <property type="term" value="F:hydrolase activity, acting on glycosyl bonds"/>
    <property type="evidence" value="ECO:0007669"/>
    <property type="project" value="UniProtKB-KW"/>
</dbReference>
<name>W1PN52_AMBTC</name>
<dbReference type="Gene3D" id="3.40.1790.10">
    <property type="entry name" value="Indigoidine synthase domain"/>
    <property type="match status" value="1"/>
</dbReference>
<proteinExistence type="predicted"/>
<evidence type="ECO:0000256" key="5">
    <source>
        <dbReference type="ARBA" id="ARBA00023295"/>
    </source>
</evidence>
<keyword evidence="5" id="KW-0326">Glycosidase</keyword>
<dbReference type="PANTHER" id="PTHR42909">
    <property type="entry name" value="ZGC:136858"/>
    <property type="match status" value="1"/>
</dbReference>
<organism evidence="6 7">
    <name type="scientific">Amborella trichopoda</name>
    <dbReference type="NCBI Taxonomy" id="13333"/>
    <lineage>
        <taxon>Eukaryota</taxon>
        <taxon>Viridiplantae</taxon>
        <taxon>Streptophyta</taxon>
        <taxon>Embryophyta</taxon>
        <taxon>Tracheophyta</taxon>
        <taxon>Spermatophyta</taxon>
        <taxon>Magnoliopsida</taxon>
        <taxon>Amborellales</taxon>
        <taxon>Amborellaceae</taxon>
        <taxon>Amborella</taxon>
    </lineage>
</organism>